<dbReference type="EMBL" id="KQ256742">
    <property type="protein sequence ID" value="KNC65258.1"/>
    <property type="molecule type" value="Genomic_DNA"/>
</dbReference>
<dbReference type="Gene3D" id="1.25.40.10">
    <property type="entry name" value="Tetratricopeptide repeat domain"/>
    <property type="match status" value="1"/>
</dbReference>
<dbReference type="Pfam" id="PF13181">
    <property type="entry name" value="TPR_8"/>
    <property type="match status" value="1"/>
</dbReference>
<proteinExistence type="predicted"/>
<dbReference type="GO" id="GO:0006620">
    <property type="term" value="P:post-translational protein targeting to endoplasmic reticulum membrane"/>
    <property type="evidence" value="ECO:0007669"/>
    <property type="project" value="TreeGrafter"/>
</dbReference>
<evidence type="ECO:0000313" key="5">
    <source>
        <dbReference type="Proteomes" id="UP000054560"/>
    </source>
</evidence>
<reference evidence="4 5" key="1">
    <citation type="submission" date="2011-02" db="EMBL/GenBank/DDBJ databases">
        <title>The Genome Sequence of Sphaeroforma arctica JP610.</title>
        <authorList>
            <consortium name="The Broad Institute Genome Sequencing Platform"/>
            <person name="Russ C."/>
            <person name="Cuomo C."/>
            <person name="Young S.K."/>
            <person name="Zeng Q."/>
            <person name="Gargeya S."/>
            <person name="Alvarado L."/>
            <person name="Berlin A."/>
            <person name="Chapman S.B."/>
            <person name="Chen Z."/>
            <person name="Freedman E."/>
            <person name="Gellesch M."/>
            <person name="Goldberg J."/>
            <person name="Griggs A."/>
            <person name="Gujja S."/>
            <person name="Heilman E."/>
            <person name="Heiman D."/>
            <person name="Howarth C."/>
            <person name="Mehta T."/>
            <person name="Neiman D."/>
            <person name="Pearson M."/>
            <person name="Roberts A."/>
            <person name="Saif S."/>
            <person name="Shea T."/>
            <person name="Shenoy N."/>
            <person name="Sisk P."/>
            <person name="Stolte C."/>
            <person name="Sykes S."/>
            <person name="White J."/>
            <person name="Yandava C."/>
            <person name="Burger G."/>
            <person name="Gray M.W."/>
            <person name="Holland P.W.H."/>
            <person name="King N."/>
            <person name="Lang F.B.F."/>
            <person name="Roger A.J."/>
            <person name="Ruiz-Trillo I."/>
            <person name="Haas B."/>
            <person name="Nusbaum C."/>
            <person name="Birren B."/>
        </authorList>
    </citation>
    <scope>NUCLEOTIDE SEQUENCE [LARGE SCALE GENOMIC DNA]</scope>
    <source>
        <strain evidence="4 5">JP610</strain>
    </source>
</reference>
<dbReference type="Proteomes" id="UP000054560">
    <property type="component" value="Unassembled WGS sequence"/>
</dbReference>
<dbReference type="InterPro" id="IPR019734">
    <property type="entry name" value="TPR_rpt"/>
</dbReference>
<evidence type="ECO:0000256" key="3">
    <source>
        <dbReference type="PROSITE-ProRule" id="PRU00339"/>
    </source>
</evidence>
<dbReference type="RefSeq" id="XP_014143123.1">
    <property type="nucleotide sequence ID" value="XM_014287648.1"/>
</dbReference>
<dbReference type="SUPFAM" id="SSF48452">
    <property type="entry name" value="TPR-like"/>
    <property type="match status" value="1"/>
</dbReference>
<dbReference type="eggNOG" id="KOG0550">
    <property type="taxonomic scope" value="Eukaryota"/>
</dbReference>
<dbReference type="GeneID" id="25918776"/>
<dbReference type="AlphaFoldDB" id="A0A0L0EMX7"/>
<evidence type="ECO:0000256" key="1">
    <source>
        <dbReference type="ARBA" id="ARBA00022737"/>
    </source>
</evidence>
<dbReference type="InterPro" id="IPR047150">
    <property type="entry name" value="SGT"/>
</dbReference>
<name>A0A0L0EMX7_9EUKA</name>
<gene>
    <name evidence="4" type="ORF">SARC_18272</name>
</gene>
<dbReference type="OrthoDB" id="765884at2759"/>
<feature type="repeat" description="TPR" evidence="3">
    <location>
        <begin position="49"/>
        <end position="82"/>
    </location>
</feature>
<protein>
    <submittedName>
        <fullName evidence="4">Uncharacterized protein</fullName>
    </submittedName>
</protein>
<accession>A0A0L0EMX7</accession>
<dbReference type="GO" id="GO:0060090">
    <property type="term" value="F:molecular adaptor activity"/>
    <property type="evidence" value="ECO:0007669"/>
    <property type="project" value="TreeGrafter"/>
</dbReference>
<organism evidence="4 5">
    <name type="scientific">Sphaeroforma arctica JP610</name>
    <dbReference type="NCBI Taxonomy" id="667725"/>
    <lineage>
        <taxon>Eukaryota</taxon>
        <taxon>Ichthyosporea</taxon>
        <taxon>Ichthyophonida</taxon>
        <taxon>Sphaeroforma</taxon>
    </lineage>
</organism>
<keyword evidence="1" id="KW-0677">Repeat</keyword>
<evidence type="ECO:0000313" key="4">
    <source>
        <dbReference type="EMBL" id="KNC65258.1"/>
    </source>
</evidence>
<sequence length="134" mass="14844">MAVSVSDSERDDWGAEDYKAAANVEYKKQSYLKAIDMYSTAIGMDSSNVAYFTNRAAAYMMVKQFENALSDCEVAMRLDPSSVKAYQRAGKAALSLGKVNLAHDNFSKALKLDAKNQNISKDVCLFYCDISCYV</sequence>
<keyword evidence="2 3" id="KW-0802">TPR repeat</keyword>
<feature type="repeat" description="TPR" evidence="3">
    <location>
        <begin position="83"/>
        <end position="116"/>
    </location>
</feature>
<dbReference type="PROSITE" id="PS50005">
    <property type="entry name" value="TPR"/>
    <property type="match status" value="2"/>
</dbReference>
<keyword evidence="5" id="KW-1185">Reference proteome</keyword>
<dbReference type="InterPro" id="IPR011990">
    <property type="entry name" value="TPR-like_helical_dom_sf"/>
</dbReference>
<evidence type="ECO:0000256" key="2">
    <source>
        <dbReference type="ARBA" id="ARBA00022803"/>
    </source>
</evidence>
<dbReference type="SMART" id="SM00028">
    <property type="entry name" value="TPR"/>
    <property type="match status" value="3"/>
</dbReference>
<dbReference type="GO" id="GO:0072380">
    <property type="term" value="C:TRC complex"/>
    <property type="evidence" value="ECO:0007669"/>
    <property type="project" value="TreeGrafter"/>
</dbReference>
<dbReference type="GO" id="GO:0016020">
    <property type="term" value="C:membrane"/>
    <property type="evidence" value="ECO:0007669"/>
    <property type="project" value="TreeGrafter"/>
</dbReference>
<dbReference type="PANTHER" id="PTHR45831">
    <property type="entry name" value="LD24721P"/>
    <property type="match status" value="1"/>
</dbReference>
<dbReference type="PANTHER" id="PTHR45831:SF2">
    <property type="entry name" value="LD24721P"/>
    <property type="match status" value="1"/>
</dbReference>
<dbReference type="STRING" id="667725.A0A0L0EMX7"/>